<protein>
    <submittedName>
        <fullName evidence="1">Uncharacterized protein</fullName>
    </submittedName>
</protein>
<keyword evidence="2" id="KW-1185">Reference proteome</keyword>
<feature type="non-terminal residue" evidence="1">
    <location>
        <position position="116"/>
    </location>
</feature>
<name>A0A5J5DM30_9PERO</name>
<comment type="caution">
    <text evidence="1">The sequence shown here is derived from an EMBL/GenBank/DDBJ whole genome shotgun (WGS) entry which is preliminary data.</text>
</comment>
<evidence type="ECO:0000313" key="1">
    <source>
        <dbReference type="EMBL" id="KAA8594421.1"/>
    </source>
</evidence>
<reference evidence="1 2" key="1">
    <citation type="submission" date="2019-08" db="EMBL/GenBank/DDBJ databases">
        <title>A chromosome-level genome assembly, high-density linkage maps, and genome scans reveal the genomic architecture of hybrid incompatibilities underlying speciation via character displacement in darters (Percidae: Etheostominae).</title>
        <authorList>
            <person name="Moran R.L."/>
            <person name="Catchen J.M."/>
            <person name="Fuller R.C."/>
        </authorList>
    </citation>
    <scope>NUCLEOTIDE SEQUENCE [LARGE SCALE GENOMIC DNA]</scope>
    <source>
        <strain evidence="1">EspeVRDwgs_2016</strain>
        <tissue evidence="1">Muscle</tissue>
    </source>
</reference>
<sequence length="116" mass="13149">MPEPILNLPLFGNGKGPSRLSFKVQASRARSSLEEICRQILQVSKQAMRWEKEGLKRSLALLEASGVTQYVWHIDKGMSKNINKLAKEKDCEMALHGIIIRFATKSVVYPFIEMLC</sequence>
<proteinExistence type="predicted"/>
<evidence type="ECO:0000313" key="2">
    <source>
        <dbReference type="Proteomes" id="UP000327493"/>
    </source>
</evidence>
<dbReference type="AlphaFoldDB" id="A0A5J5DM30"/>
<accession>A0A5J5DM30</accession>
<gene>
    <name evidence="1" type="ORF">FQN60_011556</name>
</gene>
<dbReference type="Proteomes" id="UP000327493">
    <property type="component" value="Chromosome 2"/>
</dbReference>
<dbReference type="EMBL" id="VOFY01000002">
    <property type="protein sequence ID" value="KAA8594421.1"/>
    <property type="molecule type" value="Genomic_DNA"/>
</dbReference>
<organism evidence="1 2">
    <name type="scientific">Etheostoma spectabile</name>
    <name type="common">orangethroat darter</name>
    <dbReference type="NCBI Taxonomy" id="54343"/>
    <lineage>
        <taxon>Eukaryota</taxon>
        <taxon>Metazoa</taxon>
        <taxon>Chordata</taxon>
        <taxon>Craniata</taxon>
        <taxon>Vertebrata</taxon>
        <taxon>Euteleostomi</taxon>
        <taxon>Actinopterygii</taxon>
        <taxon>Neopterygii</taxon>
        <taxon>Teleostei</taxon>
        <taxon>Neoteleostei</taxon>
        <taxon>Acanthomorphata</taxon>
        <taxon>Eupercaria</taxon>
        <taxon>Perciformes</taxon>
        <taxon>Percoidei</taxon>
        <taxon>Percidae</taxon>
        <taxon>Etheostomatinae</taxon>
        <taxon>Etheostoma</taxon>
    </lineage>
</organism>